<keyword evidence="13 19" id="KW-0665">Pyrimidine biosynthesis</keyword>
<dbReference type="Pfam" id="PF02786">
    <property type="entry name" value="CPSase_L_D2"/>
    <property type="match status" value="2"/>
</dbReference>
<dbReference type="Gene3D" id="3.40.50.1380">
    <property type="entry name" value="Methylglyoxal synthase-like domain"/>
    <property type="match status" value="1"/>
</dbReference>
<feature type="binding site" evidence="19">
    <location>
        <position position="843"/>
    </location>
    <ligand>
        <name>ATP</name>
        <dbReference type="ChEBI" id="CHEBI:30616"/>
        <label>2</label>
    </ligand>
</feature>
<feature type="binding site" evidence="19">
    <location>
        <position position="855"/>
    </location>
    <ligand>
        <name>ATP</name>
        <dbReference type="ChEBI" id="CHEBI:30616"/>
        <label>2</label>
    </ligand>
</feature>
<feature type="binding site" evidence="19">
    <location>
        <position position="242"/>
    </location>
    <ligand>
        <name>ATP</name>
        <dbReference type="ChEBI" id="CHEBI:30616"/>
        <label>1</label>
    </ligand>
</feature>
<feature type="binding site" evidence="19">
    <location>
        <position position="299"/>
    </location>
    <ligand>
        <name>Mg(2+)</name>
        <dbReference type="ChEBI" id="CHEBI:18420"/>
        <label>2</label>
    </ligand>
</feature>
<dbReference type="Gene3D" id="3.30.1490.20">
    <property type="entry name" value="ATP-grasp fold, A domain"/>
    <property type="match status" value="1"/>
</dbReference>
<keyword evidence="11 19" id="KW-0067">ATP-binding</keyword>
<feature type="binding site" evidence="19">
    <location>
        <position position="208"/>
    </location>
    <ligand>
        <name>ATP</name>
        <dbReference type="ChEBI" id="CHEBI:30616"/>
        <label>1</label>
    </ligand>
</feature>
<dbReference type="OrthoDB" id="9804197at2"/>
<dbReference type="InterPro" id="IPR036914">
    <property type="entry name" value="MGS-like_dom_sf"/>
</dbReference>
<comment type="cofactor">
    <cofactor evidence="19">
        <name>Mg(2+)</name>
        <dbReference type="ChEBI" id="CHEBI:18420"/>
    </cofactor>
    <cofactor evidence="19">
        <name>Mn(2+)</name>
        <dbReference type="ChEBI" id="CHEBI:29035"/>
    </cofactor>
    <text evidence="19">Binds 4 Mg(2+) or Mn(2+) ions per subunit.</text>
</comment>
<feature type="binding site" evidence="19">
    <location>
        <position position="243"/>
    </location>
    <ligand>
        <name>ATP</name>
        <dbReference type="ChEBI" id="CHEBI:30616"/>
        <label>1</label>
    </ligand>
</feature>
<feature type="binding site" evidence="19">
    <location>
        <position position="299"/>
    </location>
    <ligand>
        <name>Mn(2+)</name>
        <dbReference type="ChEBI" id="CHEBI:29035"/>
        <label>2</label>
    </ligand>
</feature>
<evidence type="ECO:0000259" key="20">
    <source>
        <dbReference type="PROSITE" id="PS50975"/>
    </source>
</evidence>
<dbReference type="GO" id="GO:0006526">
    <property type="term" value="P:L-arginine biosynthetic process"/>
    <property type="evidence" value="ECO:0007669"/>
    <property type="project" value="UniProtKB-UniRule"/>
</dbReference>
<dbReference type="UniPathway" id="UPA00070">
    <property type="reaction ID" value="UER00115"/>
</dbReference>
<dbReference type="EMBL" id="OBEG01000008">
    <property type="protein sequence ID" value="SNY89195.1"/>
    <property type="molecule type" value="Genomic_DNA"/>
</dbReference>
<dbReference type="SUPFAM" id="SSF52335">
    <property type="entry name" value="Methylglyoxal synthase-like"/>
    <property type="match status" value="1"/>
</dbReference>
<dbReference type="Proteomes" id="UP000219565">
    <property type="component" value="Unassembled WGS sequence"/>
</dbReference>
<name>A0A285LWF9_9NOCA</name>
<dbReference type="InterPro" id="IPR006275">
    <property type="entry name" value="CPSase_lsu"/>
</dbReference>
<comment type="subunit">
    <text evidence="18 19">Composed of two chains; the small (or glutamine) chain promotes the hydrolysis of glutamine to ammonia, which is used by the large (or ammonia) chain to synthesize carbamoyl phosphate. Tetramer of heterodimers (alpha,beta)4.</text>
</comment>
<dbReference type="SMART" id="SM01096">
    <property type="entry name" value="CPSase_L_D3"/>
    <property type="match status" value="1"/>
</dbReference>
<comment type="domain">
    <text evidence="19">The large subunit is composed of 2 ATP-grasp domains that are involved in binding the 2 ATP molecules needed for carbamoyl phosphate synthesis. The N-terminal ATP-grasp domain (referred to as the carboxyphosphate synthetic component) catalyzes the ATP-dependent phosphorylation of hydrogencarbonate to carboxyphosphate and the subsequent nucleophilic attack by ammonia to form a carbamate intermediate. The C-terminal ATP-grasp domain (referred to as the carbamoyl phosphate synthetic component) then catalyzes the phosphorylation of carbamate with the second ATP to form the end product carbamoyl phosphate. The reactive and unstable enzyme intermediates are sequentially channeled from one active site to the next through the interior of the protein over a distance of at least 96 A.</text>
</comment>
<dbReference type="PANTHER" id="PTHR11405">
    <property type="entry name" value="CARBAMOYLTRANSFERASE FAMILY MEMBER"/>
    <property type="match status" value="1"/>
</dbReference>
<dbReference type="UniPathway" id="UPA00068">
    <property type="reaction ID" value="UER00171"/>
</dbReference>
<evidence type="ECO:0000256" key="15">
    <source>
        <dbReference type="ARBA" id="ARBA00047359"/>
    </source>
</evidence>
<dbReference type="EC" id="6.3.5.5" evidence="19"/>
<feature type="domain" description="MGS-like" evidence="21">
    <location>
        <begin position="966"/>
        <end position="1110"/>
    </location>
</feature>
<protein>
    <recommendedName>
        <fullName evidence="19">Carbamoyl phosphate synthase large chain</fullName>
        <ecNumber evidence="19">6.3.4.16</ecNumber>
        <ecNumber evidence="19">6.3.5.5</ecNumber>
    </recommendedName>
    <alternativeName>
        <fullName evidence="19">Carbamoyl phosphate synthetase ammonia chain</fullName>
    </alternativeName>
</protein>
<comment type="pathway">
    <text evidence="3 19">Amino-acid biosynthesis; L-arginine biosynthesis; carbamoyl phosphate from bicarbonate: step 1/1.</text>
</comment>
<feature type="binding site" evidence="19">
    <location>
        <position position="285"/>
    </location>
    <ligand>
        <name>Mn(2+)</name>
        <dbReference type="ChEBI" id="CHEBI:29035"/>
        <label>1</label>
    </ligand>
</feature>
<comment type="cofactor">
    <cofactor evidence="1">
        <name>Mn(2+)</name>
        <dbReference type="ChEBI" id="CHEBI:29035"/>
    </cofactor>
</comment>
<dbReference type="PROSITE" id="PS51257">
    <property type="entry name" value="PROKAR_LIPOPROTEIN"/>
    <property type="match status" value="1"/>
</dbReference>
<feature type="binding site" evidence="19">
    <location>
        <position position="855"/>
    </location>
    <ligand>
        <name>Mn(2+)</name>
        <dbReference type="ChEBI" id="CHEBI:29035"/>
        <label>4</label>
    </ligand>
</feature>
<feature type="binding site" evidence="19">
    <location>
        <position position="215"/>
    </location>
    <ligand>
        <name>ATP</name>
        <dbReference type="ChEBI" id="CHEBI:30616"/>
        <label>1</label>
    </ligand>
</feature>
<feature type="binding site" evidence="19">
    <location>
        <position position="855"/>
    </location>
    <ligand>
        <name>Mn(2+)</name>
        <dbReference type="ChEBI" id="CHEBI:29035"/>
        <label>3</label>
    </ligand>
</feature>
<feature type="binding site" evidence="19">
    <location>
        <position position="301"/>
    </location>
    <ligand>
        <name>Mg(2+)</name>
        <dbReference type="ChEBI" id="CHEBI:18420"/>
        <label>2</label>
    </ligand>
</feature>
<dbReference type="GO" id="GO:0004087">
    <property type="term" value="F:carbamoyl-phosphate synthase (ammonia) activity"/>
    <property type="evidence" value="ECO:0007669"/>
    <property type="project" value="UniProtKB-EC"/>
</dbReference>
<evidence type="ECO:0000256" key="1">
    <source>
        <dbReference type="ARBA" id="ARBA00001936"/>
    </source>
</evidence>
<dbReference type="FunFam" id="3.40.50.20:FF:000001">
    <property type="entry name" value="Carbamoyl-phosphate synthase large chain"/>
    <property type="match status" value="1"/>
</dbReference>
<evidence type="ECO:0000256" key="7">
    <source>
        <dbReference type="ARBA" id="ARBA00022605"/>
    </source>
</evidence>
<evidence type="ECO:0000256" key="3">
    <source>
        <dbReference type="ARBA" id="ARBA00005077"/>
    </source>
</evidence>
<dbReference type="GO" id="GO:0005737">
    <property type="term" value="C:cytoplasm"/>
    <property type="evidence" value="ECO:0007669"/>
    <property type="project" value="TreeGrafter"/>
</dbReference>
<feature type="binding site" evidence="19">
    <location>
        <position position="803"/>
    </location>
    <ligand>
        <name>ATP</name>
        <dbReference type="ChEBI" id="CHEBI:30616"/>
        <label>2</label>
    </ligand>
</feature>
<feature type="binding site" evidence="19">
    <location>
        <position position="843"/>
    </location>
    <ligand>
        <name>Mg(2+)</name>
        <dbReference type="ChEBI" id="CHEBI:18420"/>
        <label>3</label>
    </ligand>
</feature>
<evidence type="ECO:0000313" key="22">
    <source>
        <dbReference type="EMBL" id="SNY89195.1"/>
    </source>
</evidence>
<dbReference type="InterPro" id="IPR005479">
    <property type="entry name" value="CPAse_ATP-bd"/>
</dbReference>
<dbReference type="NCBIfam" id="NF009455">
    <property type="entry name" value="PRK12815.1"/>
    <property type="match status" value="1"/>
</dbReference>
<dbReference type="SUPFAM" id="SSF56059">
    <property type="entry name" value="Glutathione synthetase ATP-binding domain-like"/>
    <property type="match status" value="2"/>
</dbReference>
<dbReference type="SMART" id="SM00851">
    <property type="entry name" value="MGS"/>
    <property type="match status" value="1"/>
</dbReference>
<evidence type="ECO:0000256" key="14">
    <source>
        <dbReference type="ARBA" id="ARBA00023211"/>
    </source>
</evidence>
<feature type="binding site" evidence="19">
    <location>
        <position position="241"/>
    </location>
    <ligand>
        <name>ATP</name>
        <dbReference type="ChEBI" id="CHEBI:30616"/>
        <label>1</label>
    </ligand>
</feature>
<feature type="binding site" evidence="19">
    <location>
        <position position="770"/>
    </location>
    <ligand>
        <name>ATP</name>
        <dbReference type="ChEBI" id="CHEBI:30616"/>
        <label>2</label>
    </ligand>
</feature>
<comment type="caution">
    <text evidence="19">Lacks conserved residue(s) required for the propagation of feature annotation.</text>
</comment>
<dbReference type="FunFam" id="3.30.470.20:FF:000014">
    <property type="entry name" value="Carbamoyl-phosphate synthase large chain"/>
    <property type="match status" value="1"/>
</dbReference>
<feature type="binding site" evidence="19">
    <location>
        <position position="299"/>
    </location>
    <ligand>
        <name>ATP</name>
        <dbReference type="ChEBI" id="CHEBI:30616"/>
        <label>1</label>
    </ligand>
</feature>
<feature type="binding site" evidence="19">
    <location>
        <position position="729"/>
    </location>
    <ligand>
        <name>ATP</name>
        <dbReference type="ChEBI" id="CHEBI:30616"/>
        <label>2</label>
    </ligand>
</feature>
<dbReference type="GO" id="GO:0044205">
    <property type="term" value="P:'de novo' UMP biosynthetic process"/>
    <property type="evidence" value="ECO:0007669"/>
    <property type="project" value="UniProtKB-UniRule"/>
</dbReference>
<evidence type="ECO:0000313" key="23">
    <source>
        <dbReference type="Proteomes" id="UP000219565"/>
    </source>
</evidence>
<evidence type="ECO:0000256" key="8">
    <source>
        <dbReference type="ARBA" id="ARBA00022723"/>
    </source>
</evidence>
<dbReference type="CDD" id="cd01424">
    <property type="entry name" value="MGS_CPS_II"/>
    <property type="match status" value="1"/>
</dbReference>
<feature type="binding site" evidence="19">
    <location>
        <position position="210"/>
    </location>
    <ligand>
        <name>ATP</name>
        <dbReference type="ChEBI" id="CHEBI:30616"/>
        <label>1</label>
    </ligand>
</feature>
<reference evidence="22 23" key="1">
    <citation type="submission" date="2017-09" db="EMBL/GenBank/DDBJ databases">
        <authorList>
            <person name="Ehlers B."/>
            <person name="Leendertz F.H."/>
        </authorList>
    </citation>
    <scope>NUCLEOTIDE SEQUENCE [LARGE SCALE GENOMIC DNA]</scope>
    <source>
        <strain evidence="22 23">DSM 45537</strain>
    </source>
</reference>
<comment type="function">
    <text evidence="17 19">Large subunit of the glutamine-dependent carbamoyl phosphate synthetase (CPSase). CPSase catalyzes the formation of carbamoyl phosphate from the ammonia moiety of glutamine, carbonate, and phosphate donated by ATP, constituting the first step of 2 biosynthetic pathways, one leading to arginine and/or urea and the other to pyrimidine nucleotides. The large subunit (synthetase) binds the substrates ammonia (free or transferred from glutamine from the small subunit), hydrogencarbonate and ATP and carries out an ATP-coupled ligase reaction, activating hydrogencarbonate by forming carboxy phosphate which reacts with ammonia to form carbamoyl phosphate.</text>
</comment>
<dbReference type="InterPro" id="IPR036897">
    <property type="entry name" value="CarbamoylP_synth_lsu_oligo_sf"/>
</dbReference>
<dbReference type="PROSITE" id="PS51855">
    <property type="entry name" value="MGS"/>
    <property type="match status" value="1"/>
</dbReference>
<evidence type="ECO:0000256" key="10">
    <source>
        <dbReference type="ARBA" id="ARBA00022741"/>
    </source>
</evidence>
<feature type="binding site" evidence="19">
    <location>
        <position position="175"/>
    </location>
    <ligand>
        <name>ATP</name>
        <dbReference type="ChEBI" id="CHEBI:30616"/>
        <label>1</label>
    </ligand>
</feature>
<dbReference type="InterPro" id="IPR005483">
    <property type="entry name" value="CPSase_dom"/>
</dbReference>
<comment type="pathway">
    <text evidence="2 19">Pyrimidine metabolism; UMP biosynthesis via de novo pathway; (S)-dihydroorotate from bicarbonate: step 1/3.</text>
</comment>
<feature type="binding site" evidence="19">
    <location>
        <position position="775"/>
    </location>
    <ligand>
        <name>ATP</name>
        <dbReference type="ChEBI" id="CHEBI:30616"/>
        <label>2</label>
    </ligand>
</feature>
<dbReference type="GO" id="GO:0004088">
    <property type="term" value="F:carbamoyl-phosphate synthase (glutamine-hydrolyzing) activity"/>
    <property type="evidence" value="ECO:0007669"/>
    <property type="project" value="UniProtKB-UniRule"/>
</dbReference>
<dbReference type="PROSITE" id="PS50975">
    <property type="entry name" value="ATP_GRASP"/>
    <property type="match status" value="2"/>
</dbReference>
<dbReference type="PROSITE" id="PS00866">
    <property type="entry name" value="CPSASE_1"/>
    <property type="match status" value="2"/>
</dbReference>
<feature type="binding site" evidence="19">
    <location>
        <position position="800"/>
    </location>
    <ligand>
        <name>ATP</name>
        <dbReference type="ChEBI" id="CHEBI:30616"/>
        <label>2</label>
    </ligand>
</feature>
<evidence type="ECO:0000256" key="19">
    <source>
        <dbReference type="HAMAP-Rule" id="MF_01210"/>
    </source>
</evidence>
<feature type="binding site" evidence="19">
    <location>
        <position position="843"/>
    </location>
    <ligand>
        <name>Mn(2+)</name>
        <dbReference type="ChEBI" id="CHEBI:29035"/>
        <label>3</label>
    </ligand>
</feature>
<keyword evidence="23" id="KW-1185">Reference proteome</keyword>
<dbReference type="PANTHER" id="PTHR11405:SF53">
    <property type="entry name" value="CARBAMOYL-PHOSPHATE SYNTHASE [AMMONIA], MITOCHONDRIAL"/>
    <property type="match status" value="1"/>
</dbReference>
<feature type="binding site" evidence="19">
    <location>
        <position position="299"/>
    </location>
    <ligand>
        <name>Mg(2+)</name>
        <dbReference type="ChEBI" id="CHEBI:18420"/>
        <label>1</label>
    </ligand>
</feature>
<keyword evidence="6 19" id="KW-0436">Ligase</keyword>
<feature type="binding site" evidence="19">
    <location>
        <position position="802"/>
    </location>
    <ligand>
        <name>ATP</name>
        <dbReference type="ChEBI" id="CHEBI:30616"/>
        <label>2</label>
    </ligand>
</feature>
<comment type="similarity">
    <text evidence="4 19">Belongs to the CarB family.</text>
</comment>
<feature type="binding site" evidence="19">
    <location>
        <position position="857"/>
    </location>
    <ligand>
        <name>Mg(2+)</name>
        <dbReference type="ChEBI" id="CHEBI:18420"/>
        <label>4</label>
    </ligand>
</feature>
<dbReference type="FunFam" id="3.30.470.20:FF:000007">
    <property type="entry name" value="Carbamoyl-phosphate synthase large chain"/>
    <property type="match status" value="1"/>
</dbReference>
<keyword evidence="5 19" id="KW-0055">Arginine biosynthesis</keyword>
<dbReference type="FunFam" id="3.40.50.20:FF:000003">
    <property type="entry name" value="Carbamoyl-phosphate synthase large chain"/>
    <property type="match status" value="1"/>
</dbReference>
<dbReference type="Gene3D" id="1.10.1030.10">
    <property type="entry name" value="Carbamoyl-phosphate synthetase, large subunit oligomerisation domain"/>
    <property type="match status" value="1"/>
</dbReference>
<dbReference type="InterPro" id="IPR013815">
    <property type="entry name" value="ATP_grasp_subdomain_1"/>
</dbReference>
<feature type="binding site" evidence="19">
    <location>
        <position position="801"/>
    </location>
    <ligand>
        <name>ATP</name>
        <dbReference type="ChEBI" id="CHEBI:30616"/>
        <label>2</label>
    </ligand>
</feature>
<feature type="binding site" evidence="19">
    <location>
        <position position="285"/>
    </location>
    <ligand>
        <name>ATP</name>
        <dbReference type="ChEBI" id="CHEBI:30616"/>
        <label>1</label>
    </ligand>
</feature>
<keyword evidence="7 19" id="KW-0028">Amino-acid biosynthesis</keyword>
<dbReference type="FunFam" id="1.10.1030.10:FF:000002">
    <property type="entry name" value="Carbamoyl-phosphate synthase large chain"/>
    <property type="match status" value="1"/>
</dbReference>
<evidence type="ECO:0000256" key="5">
    <source>
        <dbReference type="ARBA" id="ARBA00022571"/>
    </source>
</evidence>
<evidence type="ECO:0000259" key="21">
    <source>
        <dbReference type="PROSITE" id="PS51855"/>
    </source>
</evidence>
<dbReference type="Gene3D" id="3.30.470.20">
    <property type="entry name" value="ATP-grasp fold, B domain"/>
    <property type="match status" value="2"/>
</dbReference>
<dbReference type="Pfam" id="PF25596">
    <property type="entry name" value="CPSase_L_D1"/>
    <property type="match status" value="2"/>
</dbReference>
<evidence type="ECO:0000256" key="9">
    <source>
        <dbReference type="ARBA" id="ARBA00022737"/>
    </source>
</evidence>
<feature type="binding site" evidence="19">
    <location>
        <position position="857"/>
    </location>
    <ligand>
        <name>Mn(2+)</name>
        <dbReference type="ChEBI" id="CHEBI:29035"/>
        <label>4</label>
    </ligand>
</feature>
<dbReference type="InterPro" id="IPR005480">
    <property type="entry name" value="CPSase_lsu_oligo"/>
</dbReference>
<dbReference type="STRING" id="1379680.GCA_001612615_01112"/>
<dbReference type="InterPro" id="IPR011607">
    <property type="entry name" value="MGS-like_dom"/>
</dbReference>
<dbReference type="PROSITE" id="PS00867">
    <property type="entry name" value="CPSASE_2"/>
    <property type="match status" value="2"/>
</dbReference>
<feature type="binding site" evidence="19">
    <location>
        <position position="855"/>
    </location>
    <ligand>
        <name>Mg(2+)</name>
        <dbReference type="ChEBI" id="CHEBI:18420"/>
        <label>3</label>
    </ligand>
</feature>
<feature type="binding site" evidence="19">
    <location>
        <position position="176"/>
    </location>
    <ligand>
        <name>ATP</name>
        <dbReference type="ChEBI" id="CHEBI:30616"/>
        <label>1</label>
    </ligand>
</feature>
<feature type="binding site" evidence="19">
    <location>
        <position position="129"/>
    </location>
    <ligand>
        <name>ATP</name>
        <dbReference type="ChEBI" id="CHEBI:30616"/>
        <label>1</label>
    </ligand>
</feature>
<dbReference type="InterPro" id="IPR033937">
    <property type="entry name" value="MGS_CPS_CarB"/>
</dbReference>
<dbReference type="HAMAP" id="MF_01210_B">
    <property type="entry name" value="CPSase_L_chain_B"/>
    <property type="match status" value="1"/>
</dbReference>
<evidence type="ECO:0000256" key="2">
    <source>
        <dbReference type="ARBA" id="ARBA00004812"/>
    </source>
</evidence>
<keyword evidence="9 19" id="KW-0677">Repeat</keyword>
<dbReference type="SUPFAM" id="SSF48108">
    <property type="entry name" value="Carbamoyl phosphate synthetase, large subunit connection domain"/>
    <property type="match status" value="1"/>
</dbReference>
<dbReference type="InterPro" id="IPR011761">
    <property type="entry name" value="ATP-grasp"/>
</dbReference>
<dbReference type="SUPFAM" id="SSF52440">
    <property type="entry name" value="PreATP-grasp domain"/>
    <property type="match status" value="2"/>
</dbReference>
<keyword evidence="10 19" id="KW-0547">Nucleotide-binding</keyword>
<feature type="binding site" evidence="19">
    <location>
        <position position="299"/>
    </location>
    <ligand>
        <name>Mn(2+)</name>
        <dbReference type="ChEBI" id="CHEBI:29035"/>
        <label>1</label>
    </ligand>
</feature>
<evidence type="ECO:0000256" key="4">
    <source>
        <dbReference type="ARBA" id="ARBA00009799"/>
    </source>
</evidence>
<feature type="binding site" evidence="19">
    <location>
        <position position="285"/>
    </location>
    <ligand>
        <name>Mg(2+)</name>
        <dbReference type="ChEBI" id="CHEBI:18420"/>
        <label>1</label>
    </ligand>
</feature>
<evidence type="ECO:0000256" key="13">
    <source>
        <dbReference type="ARBA" id="ARBA00022975"/>
    </source>
</evidence>
<evidence type="ECO:0000256" key="12">
    <source>
        <dbReference type="ARBA" id="ARBA00022842"/>
    </source>
</evidence>
<feature type="region of interest" description="Carboxyphosphate synthetic domain" evidence="19">
    <location>
        <begin position="1"/>
        <end position="402"/>
    </location>
</feature>
<feature type="binding site" evidence="19">
    <location>
        <position position="855"/>
    </location>
    <ligand>
        <name>Mg(2+)</name>
        <dbReference type="ChEBI" id="CHEBI:18420"/>
        <label>4</label>
    </ligand>
</feature>
<evidence type="ECO:0000256" key="6">
    <source>
        <dbReference type="ARBA" id="ARBA00022598"/>
    </source>
</evidence>
<dbReference type="InterPro" id="IPR016185">
    <property type="entry name" value="PreATP-grasp_dom_sf"/>
</dbReference>
<dbReference type="Pfam" id="PF02787">
    <property type="entry name" value="CPSase_L_D3"/>
    <property type="match status" value="1"/>
</dbReference>
<dbReference type="GO" id="GO:0005524">
    <property type="term" value="F:ATP binding"/>
    <property type="evidence" value="ECO:0007669"/>
    <property type="project" value="UniProtKB-UniRule"/>
</dbReference>
<feature type="binding site" evidence="19">
    <location>
        <position position="169"/>
    </location>
    <ligand>
        <name>ATP</name>
        <dbReference type="ChEBI" id="CHEBI:30616"/>
        <label>1</label>
    </ligand>
</feature>
<dbReference type="Pfam" id="PF02142">
    <property type="entry name" value="MGS"/>
    <property type="match status" value="1"/>
</dbReference>
<evidence type="ECO:0000256" key="11">
    <source>
        <dbReference type="ARBA" id="ARBA00022840"/>
    </source>
</evidence>
<gene>
    <name evidence="19" type="primary">carB</name>
    <name evidence="22" type="ORF">SAMN04244553_6202</name>
</gene>
<sequence>MPRREDLHHILVIGSGPIVIGQACEFDYSGTQACRVLRSEGLRVSLVNSNPATIMTDPEFADSTYVEPITPEFVEKVIAKERPDAILATLGGQTALNTAVALHERGVLEKYNVELIGADFDAIQRGEDRQKFKDIVAKVGGESARSRVCFTMDEVRETVAELGFPVVVRPSFTMGGLGSGMAYNHDDLDRIAGGGLAASPTANVLIEESILGWKEYELELMRDGRDNVVVVCSIENVDPMGVHTGDSMTVAPAMTLTDREYQKLRDLGIAILREVGVDTGGCNIQFAVNPRDGRLIVIEMNPRVSRSSALASKATGFPIAKIAAKLAIGYTLDEIVNDITKETPACFEPTLDYVVVKAPRFAFEKFPGADPTLTTTMKSVGEAMSLGRNFSEALGKVLRSLETKATGFWTLDDGPWAPVDGDAQAAIEKILDDLRTPIEGRIYQVERALRYGASIEDVAEASGIDPWFVAEVAGLVELRQEIIDAPVLDEPLLRRAKHYGLSDNQLAALRPELAGETGVRALRHRLGVRPVFKTVDTCAAEFEAKTPYHYSAYELDPAAESEVAPQREREKVIILGSGPNRIGQGIEFDYSCVHAAQTLSQAGYETVMVNCNPETVSTDYDTADRLYFEPLTFEDVLEVYHAECESGTVAGVIVQLGGQTPLGLAQRLTDAGVPVVGTSAAAIDLAEDRGEFGEVLVAAGLPAPKYGTATTVEQAKKIAAGIGYPVLVRPSYVLGGRGMEIVYDEKSLEGYISRATELNPEHPVLVDRFLEDAIEIDVDALCDGEEVYLGGVMEHIEEAGIHSGDSACALPPITLGRSDIEAVRRSTIALAKGIGVKGLLNVQYALKDDVLYVLEANPRASRTVPFVSKATAVPLAKACARVMLGATIAELRKEGMLPSEGDGGHVALDAPVAVKEAVLPFHRFRRADGSGVDSLLSPEMKSTGEVMGIDADFGTAFAKSQSAAYGSLPTEGTVFVSIANRDKRAMVFPVKRLHDLGFRILATEGTAEMLRRNGIPCEQVRKHSDENRADEPTIVEQIRDGEVDMVFNTPYGNSGPRVDGYEIRTAAVGVNIPCITTVQGAAAAVQGIEASINGGLGVRSLQELHSSLRG</sequence>
<dbReference type="AlphaFoldDB" id="A0A285LWF9"/>
<dbReference type="RefSeq" id="WP_067780281.1">
    <property type="nucleotide sequence ID" value="NZ_JAMTCU010000001.1"/>
</dbReference>
<proteinExistence type="inferred from homology"/>
<dbReference type="NCBIfam" id="NF003671">
    <property type="entry name" value="PRK05294.1"/>
    <property type="match status" value="1"/>
</dbReference>
<feature type="domain" description="ATP-grasp" evidence="20">
    <location>
        <begin position="133"/>
        <end position="328"/>
    </location>
</feature>
<dbReference type="FunFam" id="3.30.1490.20:FF:000001">
    <property type="entry name" value="Carbamoyl-phosphate synthase large chain"/>
    <property type="match status" value="1"/>
</dbReference>
<dbReference type="PRINTS" id="PR00098">
    <property type="entry name" value="CPSASE"/>
</dbReference>
<organism evidence="22 23">
    <name type="scientific">Nocardia amikacinitolerans</name>
    <dbReference type="NCBI Taxonomy" id="756689"/>
    <lineage>
        <taxon>Bacteria</taxon>
        <taxon>Bacillati</taxon>
        <taxon>Actinomycetota</taxon>
        <taxon>Actinomycetes</taxon>
        <taxon>Mycobacteriales</taxon>
        <taxon>Nocardiaceae</taxon>
        <taxon>Nocardia</taxon>
    </lineage>
</organism>
<evidence type="ECO:0000256" key="18">
    <source>
        <dbReference type="ARBA" id="ARBA00062056"/>
    </source>
</evidence>
<comment type="catalytic activity">
    <reaction evidence="15 19">
        <text>hydrogencarbonate + NH4(+) + 2 ATP = carbamoyl phosphate + 2 ADP + phosphate + 2 H(+)</text>
        <dbReference type="Rhea" id="RHEA:18029"/>
        <dbReference type="ChEBI" id="CHEBI:15378"/>
        <dbReference type="ChEBI" id="CHEBI:17544"/>
        <dbReference type="ChEBI" id="CHEBI:28938"/>
        <dbReference type="ChEBI" id="CHEBI:30616"/>
        <dbReference type="ChEBI" id="CHEBI:43474"/>
        <dbReference type="ChEBI" id="CHEBI:58228"/>
        <dbReference type="ChEBI" id="CHEBI:456216"/>
        <dbReference type="EC" id="6.3.4.16"/>
    </reaction>
</comment>
<dbReference type="Gene3D" id="3.40.50.20">
    <property type="match status" value="2"/>
</dbReference>
<evidence type="ECO:0000256" key="16">
    <source>
        <dbReference type="ARBA" id="ARBA00048816"/>
    </source>
</evidence>
<feature type="binding site" evidence="19">
    <location>
        <position position="768"/>
    </location>
    <ligand>
        <name>ATP</name>
        <dbReference type="ChEBI" id="CHEBI:30616"/>
        <label>2</label>
    </ligand>
</feature>
<keyword evidence="12" id="KW-0460">Magnesium</keyword>
<accession>A0A285LWF9</accession>
<dbReference type="NCBIfam" id="TIGR01369">
    <property type="entry name" value="CPSaseII_lrg"/>
    <property type="match status" value="1"/>
</dbReference>
<dbReference type="InterPro" id="IPR058047">
    <property type="entry name" value="CPSase_preATP-grasp"/>
</dbReference>
<feature type="region of interest" description="Allosteric domain" evidence="19">
    <location>
        <begin position="966"/>
        <end position="1110"/>
    </location>
</feature>
<comment type="catalytic activity">
    <reaction evidence="16 19">
        <text>hydrogencarbonate + L-glutamine + 2 ATP + H2O = carbamoyl phosphate + L-glutamate + 2 ADP + phosphate + 2 H(+)</text>
        <dbReference type="Rhea" id="RHEA:18633"/>
        <dbReference type="ChEBI" id="CHEBI:15377"/>
        <dbReference type="ChEBI" id="CHEBI:15378"/>
        <dbReference type="ChEBI" id="CHEBI:17544"/>
        <dbReference type="ChEBI" id="CHEBI:29985"/>
        <dbReference type="ChEBI" id="CHEBI:30616"/>
        <dbReference type="ChEBI" id="CHEBI:43474"/>
        <dbReference type="ChEBI" id="CHEBI:58228"/>
        <dbReference type="ChEBI" id="CHEBI:58359"/>
        <dbReference type="ChEBI" id="CHEBI:456216"/>
        <dbReference type="EC" id="6.3.5.5"/>
    </reaction>
</comment>
<keyword evidence="8" id="KW-0479">Metal-binding</keyword>
<dbReference type="EC" id="6.3.4.16" evidence="19"/>
<keyword evidence="14" id="KW-0464">Manganese</keyword>
<evidence type="ECO:0000256" key="17">
    <source>
        <dbReference type="ARBA" id="ARBA00057223"/>
    </source>
</evidence>
<feature type="binding site" evidence="19">
    <location>
        <position position="301"/>
    </location>
    <ligand>
        <name>Mn(2+)</name>
        <dbReference type="ChEBI" id="CHEBI:29035"/>
        <label>2</label>
    </ligand>
</feature>
<dbReference type="GO" id="GO:0006541">
    <property type="term" value="P:glutamine metabolic process"/>
    <property type="evidence" value="ECO:0007669"/>
    <property type="project" value="TreeGrafter"/>
</dbReference>
<feature type="domain" description="ATP-grasp" evidence="20">
    <location>
        <begin position="693"/>
        <end position="884"/>
    </location>
</feature>
<dbReference type="GO" id="GO:0046872">
    <property type="term" value="F:metal ion binding"/>
    <property type="evidence" value="ECO:0007669"/>
    <property type="project" value="UniProtKB-KW"/>
</dbReference>